<dbReference type="Pfam" id="PF10832">
    <property type="entry name" value="YhfG"/>
    <property type="match status" value="1"/>
</dbReference>
<comment type="caution">
    <text evidence="1">The sequence shown here is derived from an EMBL/GenBank/DDBJ whole genome shotgun (WGS) entry which is preliminary data.</text>
</comment>
<reference evidence="1 2" key="1">
    <citation type="submission" date="2023-08" db="EMBL/GenBank/DDBJ databases">
        <authorList>
            <person name="Joshi A."/>
            <person name="Thite S."/>
        </authorList>
    </citation>
    <scope>NUCLEOTIDE SEQUENCE [LARGE SCALE GENOMIC DNA]</scope>
    <source>
        <strain evidence="1 2">1E1</strain>
    </source>
</reference>
<dbReference type="InterPro" id="IPR022541">
    <property type="entry name" value="YhfG"/>
</dbReference>
<sequence length="53" mass="6214">MNDKELMARRFEESKVTNFNESLRLEGLQPLNAQTPLHPKVIARLKELQRAHD</sequence>
<accession>A0ABT9GPW2</accession>
<protein>
    <submittedName>
        <fullName evidence="1">DUF2559 family protein</fullName>
    </submittedName>
</protein>
<dbReference type="EMBL" id="JAUZVY010000002">
    <property type="protein sequence ID" value="MDP4529004.1"/>
    <property type="molecule type" value="Genomic_DNA"/>
</dbReference>
<name>A0ABT9GPW2_9GAMM</name>
<evidence type="ECO:0000313" key="1">
    <source>
        <dbReference type="EMBL" id="MDP4529004.1"/>
    </source>
</evidence>
<evidence type="ECO:0000313" key="2">
    <source>
        <dbReference type="Proteomes" id="UP001236258"/>
    </source>
</evidence>
<dbReference type="Proteomes" id="UP001236258">
    <property type="component" value="Unassembled WGS sequence"/>
</dbReference>
<keyword evidence="2" id="KW-1185">Reference proteome</keyword>
<proteinExistence type="predicted"/>
<dbReference type="RefSeq" id="WP_305945090.1">
    <property type="nucleotide sequence ID" value="NZ_JAUZVY010000002.1"/>
</dbReference>
<gene>
    <name evidence="1" type="ORF">Q3O59_08175</name>
</gene>
<organism evidence="1 2">
    <name type="scientific">Alkalimonas delamerensis</name>
    <dbReference type="NCBI Taxonomy" id="265981"/>
    <lineage>
        <taxon>Bacteria</taxon>
        <taxon>Pseudomonadati</taxon>
        <taxon>Pseudomonadota</taxon>
        <taxon>Gammaproteobacteria</taxon>
        <taxon>Alkalimonas</taxon>
    </lineage>
</organism>